<evidence type="ECO:0000256" key="1">
    <source>
        <dbReference type="SAM" id="Phobius"/>
    </source>
</evidence>
<gene>
    <name evidence="2" type="ordered locus">Hoch_2282</name>
</gene>
<organism evidence="2 3">
    <name type="scientific">Haliangium ochraceum (strain DSM 14365 / JCM 11303 / SMP-2)</name>
    <dbReference type="NCBI Taxonomy" id="502025"/>
    <lineage>
        <taxon>Bacteria</taxon>
        <taxon>Pseudomonadati</taxon>
        <taxon>Myxococcota</taxon>
        <taxon>Polyangia</taxon>
        <taxon>Haliangiales</taxon>
        <taxon>Kofleriaceae</taxon>
        <taxon>Haliangium</taxon>
    </lineage>
</organism>
<dbReference type="EMBL" id="CP001804">
    <property type="protein sequence ID" value="ACY14825.1"/>
    <property type="molecule type" value="Genomic_DNA"/>
</dbReference>
<keyword evidence="1" id="KW-0472">Membrane</keyword>
<dbReference type="HOGENOM" id="CLU_2990416_0_0_7"/>
<reference evidence="2 3" key="1">
    <citation type="journal article" date="2010" name="Stand. Genomic Sci.">
        <title>Complete genome sequence of Haliangium ochraceum type strain (SMP-2).</title>
        <authorList>
            <consortium name="US DOE Joint Genome Institute (JGI-PGF)"/>
            <person name="Ivanova N."/>
            <person name="Daum C."/>
            <person name="Lang E."/>
            <person name="Abt B."/>
            <person name="Kopitz M."/>
            <person name="Saunders E."/>
            <person name="Lapidus A."/>
            <person name="Lucas S."/>
            <person name="Glavina Del Rio T."/>
            <person name="Nolan M."/>
            <person name="Tice H."/>
            <person name="Copeland A."/>
            <person name="Cheng J.F."/>
            <person name="Chen F."/>
            <person name="Bruce D."/>
            <person name="Goodwin L."/>
            <person name="Pitluck S."/>
            <person name="Mavromatis K."/>
            <person name="Pati A."/>
            <person name="Mikhailova N."/>
            <person name="Chen A."/>
            <person name="Palaniappan K."/>
            <person name="Land M."/>
            <person name="Hauser L."/>
            <person name="Chang Y.J."/>
            <person name="Jeffries C.D."/>
            <person name="Detter J.C."/>
            <person name="Brettin T."/>
            <person name="Rohde M."/>
            <person name="Goker M."/>
            <person name="Bristow J."/>
            <person name="Markowitz V."/>
            <person name="Eisen J.A."/>
            <person name="Hugenholtz P."/>
            <person name="Kyrpides N.C."/>
            <person name="Klenk H.P."/>
        </authorList>
    </citation>
    <scope>NUCLEOTIDE SEQUENCE [LARGE SCALE GENOMIC DNA]</scope>
    <source>
        <strain evidence="3">DSM 14365 / CIP 107738 / JCM 11303 / AJ 13395 / SMP-2</strain>
    </source>
</reference>
<keyword evidence="3" id="KW-1185">Reference proteome</keyword>
<evidence type="ECO:0000313" key="2">
    <source>
        <dbReference type="EMBL" id="ACY14825.1"/>
    </source>
</evidence>
<proteinExistence type="predicted"/>
<dbReference type="RefSeq" id="WP_012827433.1">
    <property type="nucleotide sequence ID" value="NC_013440.1"/>
</dbReference>
<evidence type="ECO:0000313" key="3">
    <source>
        <dbReference type="Proteomes" id="UP000001880"/>
    </source>
</evidence>
<dbReference type="Proteomes" id="UP000001880">
    <property type="component" value="Chromosome"/>
</dbReference>
<name>D0LHZ6_HALO1</name>
<sequence>MGSLALTFYLAVIAALAISGVASGPMTLMVSAIIGGLLVAMTFAVAELVRKPHTRES</sequence>
<protein>
    <submittedName>
        <fullName evidence="2">Uncharacterized protein</fullName>
    </submittedName>
</protein>
<dbReference type="AlphaFoldDB" id="D0LHZ6"/>
<keyword evidence="1" id="KW-0812">Transmembrane</keyword>
<dbReference type="STRING" id="502025.Hoch_2282"/>
<accession>D0LHZ6</accession>
<dbReference type="KEGG" id="hoh:Hoch_2282"/>
<feature type="transmembrane region" description="Helical" evidence="1">
    <location>
        <begin position="29"/>
        <end position="49"/>
    </location>
</feature>
<keyword evidence="1" id="KW-1133">Transmembrane helix</keyword>